<keyword evidence="1" id="KW-0812">Transmembrane</keyword>
<keyword evidence="4" id="KW-1185">Reference proteome</keyword>
<dbReference type="PANTHER" id="PTHR40629:SF1">
    <property type="entry name" value="PRO41 PROTEIN"/>
    <property type="match status" value="1"/>
</dbReference>
<reference evidence="3" key="1">
    <citation type="journal article" date="2020" name="Stud. Mycol.">
        <title>101 Dothideomycetes genomes: a test case for predicting lifestyles and emergence of pathogens.</title>
        <authorList>
            <person name="Haridas S."/>
            <person name="Albert R."/>
            <person name="Binder M."/>
            <person name="Bloem J."/>
            <person name="Labutti K."/>
            <person name="Salamov A."/>
            <person name="Andreopoulos B."/>
            <person name="Baker S."/>
            <person name="Barry K."/>
            <person name="Bills G."/>
            <person name="Bluhm B."/>
            <person name="Cannon C."/>
            <person name="Castanera R."/>
            <person name="Culley D."/>
            <person name="Daum C."/>
            <person name="Ezra D."/>
            <person name="Gonzalez J."/>
            <person name="Henrissat B."/>
            <person name="Kuo A."/>
            <person name="Liang C."/>
            <person name="Lipzen A."/>
            <person name="Lutzoni F."/>
            <person name="Magnuson J."/>
            <person name="Mondo S."/>
            <person name="Nolan M."/>
            <person name="Ohm R."/>
            <person name="Pangilinan J."/>
            <person name="Park H.-J."/>
            <person name="Ramirez L."/>
            <person name="Alfaro M."/>
            <person name="Sun H."/>
            <person name="Tritt A."/>
            <person name="Yoshinaga Y."/>
            <person name="Zwiers L.-H."/>
            <person name="Turgeon B."/>
            <person name="Goodwin S."/>
            <person name="Spatafora J."/>
            <person name="Crous P."/>
            <person name="Grigoriev I."/>
        </authorList>
    </citation>
    <scope>NUCLEOTIDE SEQUENCE</scope>
    <source>
        <strain evidence="3">CBS 480.64</strain>
    </source>
</reference>
<feature type="transmembrane region" description="Helical" evidence="1">
    <location>
        <begin position="83"/>
        <end position="101"/>
    </location>
</feature>
<sequence length="145" mass="16145">MGRLIKNHLARLIILTAAAYQLLASIFAFFFPKILFDFSTKNLDGAVKPVPYLQIVNFLLALVTLAYEWPIGLVAGTTLQQSIEARVAWLPLCATAAALIYQGTNAALYYVIGVAVYAWAYVEGEVICPTPWMLPRRKMHQVKDV</sequence>
<dbReference type="EMBL" id="MU006040">
    <property type="protein sequence ID" value="KAF2857504.1"/>
    <property type="molecule type" value="Genomic_DNA"/>
</dbReference>
<protein>
    <recommendedName>
        <fullName evidence="2">DUF7727 domain-containing protein</fullName>
    </recommendedName>
</protein>
<organism evidence="3 4">
    <name type="scientific">Piedraia hortae CBS 480.64</name>
    <dbReference type="NCBI Taxonomy" id="1314780"/>
    <lineage>
        <taxon>Eukaryota</taxon>
        <taxon>Fungi</taxon>
        <taxon>Dikarya</taxon>
        <taxon>Ascomycota</taxon>
        <taxon>Pezizomycotina</taxon>
        <taxon>Dothideomycetes</taxon>
        <taxon>Dothideomycetidae</taxon>
        <taxon>Capnodiales</taxon>
        <taxon>Piedraiaceae</taxon>
        <taxon>Piedraia</taxon>
    </lineage>
</organism>
<feature type="transmembrane region" description="Helical" evidence="1">
    <location>
        <begin position="51"/>
        <end position="71"/>
    </location>
</feature>
<name>A0A6A7BQK4_9PEZI</name>
<feature type="transmembrane region" description="Helical" evidence="1">
    <location>
        <begin position="12"/>
        <end position="31"/>
    </location>
</feature>
<dbReference type="Pfam" id="PF24853">
    <property type="entry name" value="DUF7727"/>
    <property type="match status" value="1"/>
</dbReference>
<evidence type="ECO:0000256" key="1">
    <source>
        <dbReference type="SAM" id="Phobius"/>
    </source>
</evidence>
<proteinExistence type="predicted"/>
<accession>A0A6A7BQK4</accession>
<feature type="domain" description="DUF7727" evidence="2">
    <location>
        <begin position="1"/>
        <end position="125"/>
    </location>
</feature>
<dbReference type="PANTHER" id="PTHR40629">
    <property type="entry name" value="PRO41 PROTEIN"/>
    <property type="match status" value="1"/>
</dbReference>
<dbReference type="OrthoDB" id="2110422at2759"/>
<gene>
    <name evidence="3" type="ORF">K470DRAFT_238295</name>
</gene>
<evidence type="ECO:0000313" key="4">
    <source>
        <dbReference type="Proteomes" id="UP000799421"/>
    </source>
</evidence>
<keyword evidence="1" id="KW-0472">Membrane</keyword>
<feature type="transmembrane region" description="Helical" evidence="1">
    <location>
        <begin position="107"/>
        <end position="128"/>
    </location>
</feature>
<dbReference type="InterPro" id="IPR056144">
    <property type="entry name" value="DUF7727"/>
</dbReference>
<dbReference type="Proteomes" id="UP000799421">
    <property type="component" value="Unassembled WGS sequence"/>
</dbReference>
<evidence type="ECO:0000259" key="2">
    <source>
        <dbReference type="Pfam" id="PF24853"/>
    </source>
</evidence>
<evidence type="ECO:0000313" key="3">
    <source>
        <dbReference type="EMBL" id="KAF2857504.1"/>
    </source>
</evidence>
<keyword evidence="1" id="KW-1133">Transmembrane helix</keyword>
<dbReference type="AlphaFoldDB" id="A0A6A7BQK4"/>